<dbReference type="Proteomes" id="UP000227088">
    <property type="component" value="Unassembled WGS sequence"/>
</dbReference>
<gene>
    <name evidence="3" type="ORF">A9R00_11990</name>
</gene>
<accession>A0A1Y5HE41</accession>
<reference evidence="4" key="1">
    <citation type="journal article" date="2017" name="Proc. Natl. Acad. Sci. U.S.A.">
        <title>Simulation of Deepwater Horizon oil plume reveals substrate specialization within a complex community of hydrocarbon degraders.</title>
        <authorList>
            <person name="Hu P."/>
            <person name="Dubinsky E.A."/>
            <person name="Probst A.J."/>
            <person name="Wang J."/>
            <person name="Sieber C.M.K."/>
            <person name="Tom L.M."/>
            <person name="Gardinali P."/>
            <person name="Banfield J.F."/>
            <person name="Atlas R.M."/>
            <person name="Andersen G.L."/>
        </authorList>
    </citation>
    <scope>NUCLEOTIDE SEQUENCE [LARGE SCALE GENOMIC DNA]</scope>
</reference>
<evidence type="ECO:0000259" key="2">
    <source>
        <dbReference type="Pfam" id="PF19783"/>
    </source>
</evidence>
<protein>
    <recommendedName>
        <fullName evidence="2">DUF6268 domain-containing protein</fullName>
    </recommendedName>
</protein>
<feature type="signal peptide" evidence="1">
    <location>
        <begin position="1"/>
        <end position="15"/>
    </location>
</feature>
<name>A0A1Y5HE41_OLEAN</name>
<dbReference type="AlphaFoldDB" id="A0A1Y5HE41"/>
<dbReference type="InterPro" id="IPR046235">
    <property type="entry name" value="DUF6268"/>
</dbReference>
<proteinExistence type="predicted"/>
<feature type="domain" description="DUF6268" evidence="2">
    <location>
        <begin position="94"/>
        <end position="202"/>
    </location>
</feature>
<feature type="non-terminal residue" evidence="3">
    <location>
        <position position="236"/>
    </location>
</feature>
<organism evidence="3 4">
    <name type="scientific">Oleispira antarctica</name>
    <dbReference type="NCBI Taxonomy" id="188908"/>
    <lineage>
        <taxon>Bacteria</taxon>
        <taxon>Pseudomonadati</taxon>
        <taxon>Pseudomonadota</taxon>
        <taxon>Gammaproteobacteria</taxon>
        <taxon>Oceanospirillales</taxon>
        <taxon>Oceanospirillaceae</taxon>
        <taxon>Oleispira</taxon>
    </lineage>
</organism>
<evidence type="ECO:0000313" key="3">
    <source>
        <dbReference type="EMBL" id="OUS35528.1"/>
    </source>
</evidence>
<evidence type="ECO:0000256" key="1">
    <source>
        <dbReference type="SAM" id="SignalP"/>
    </source>
</evidence>
<feature type="chain" id="PRO_5012147523" description="DUF6268 domain-containing protein" evidence="1">
    <location>
        <begin position="16"/>
        <end position="236"/>
    </location>
</feature>
<keyword evidence="1" id="KW-0732">Signal</keyword>
<sequence>MLLLGFVAISNVSLAADVTEQLMPKMAAGFINSTYFHPSEIKGSDDIRFNQVDTHIKVPIAKTGEVEDGLFLYSFNLREREIIIEGPGQEFDNKQRLYDVSVPITYVKKQSSETSYIVSVAPGLKSSLEYVNTKDFAVNAVAQVIKTYDRHDYQYGLVYTNAFGEERLVPLAAYRYKPNAHWDLTLGFPVTYASYAPKWGQNYFAKVTPNGGSWHVYNKGNKEETFDYVQQGYRLG</sequence>
<dbReference type="Pfam" id="PF19783">
    <property type="entry name" value="DUF6268"/>
    <property type="match status" value="1"/>
</dbReference>
<evidence type="ECO:0000313" key="4">
    <source>
        <dbReference type="Proteomes" id="UP000227088"/>
    </source>
</evidence>
<dbReference type="EMBL" id="MABE01000685">
    <property type="protein sequence ID" value="OUS35528.1"/>
    <property type="molecule type" value="Genomic_DNA"/>
</dbReference>
<comment type="caution">
    <text evidence="3">The sequence shown here is derived from an EMBL/GenBank/DDBJ whole genome shotgun (WGS) entry which is preliminary data.</text>
</comment>